<dbReference type="InterPro" id="IPR054542">
    <property type="entry name" value="Cys_met_metab_PP"/>
</dbReference>
<dbReference type="FunFam" id="3.90.1150.10:FF:000033">
    <property type="entry name" value="Cystathionine gamma-synthase"/>
    <property type="match status" value="1"/>
</dbReference>
<dbReference type="GO" id="GO:0005737">
    <property type="term" value="C:cytoplasm"/>
    <property type="evidence" value="ECO:0007669"/>
    <property type="project" value="TreeGrafter"/>
</dbReference>
<organism evidence="6 7">
    <name type="scientific">Candidatus Coatesbacteria bacterium RBG_13_66_14</name>
    <dbReference type="NCBI Taxonomy" id="1817816"/>
    <lineage>
        <taxon>Bacteria</taxon>
        <taxon>Candidatus Coatesiibacteriota</taxon>
    </lineage>
</organism>
<name>A0A1F5FJ39_9BACT</name>
<evidence type="ECO:0000256" key="3">
    <source>
        <dbReference type="PIRSR" id="PIRSR001434-2"/>
    </source>
</evidence>
<evidence type="ECO:0000256" key="5">
    <source>
        <dbReference type="SAM" id="MobiDB-lite"/>
    </source>
</evidence>
<dbReference type="PIRSF" id="PIRSF001434">
    <property type="entry name" value="CGS"/>
    <property type="match status" value="1"/>
</dbReference>
<comment type="caution">
    <text evidence="6">The sequence shown here is derived from an EMBL/GenBank/DDBJ whole genome shotgun (WGS) entry which is preliminary data.</text>
</comment>
<feature type="modified residue" description="N6-(pyridoxal phosphate)lysine" evidence="3">
    <location>
        <position position="210"/>
    </location>
</feature>
<dbReference type="GO" id="GO:0019346">
    <property type="term" value="P:transsulfuration"/>
    <property type="evidence" value="ECO:0007669"/>
    <property type="project" value="InterPro"/>
</dbReference>
<feature type="region of interest" description="Disordered" evidence="5">
    <location>
        <begin position="1"/>
        <end position="21"/>
    </location>
</feature>
<comment type="similarity">
    <text evidence="4">Belongs to the trans-sulfuration enzymes family.</text>
</comment>
<dbReference type="Proteomes" id="UP000177187">
    <property type="component" value="Unassembled WGS sequence"/>
</dbReference>
<dbReference type="Gene3D" id="3.40.640.10">
    <property type="entry name" value="Type I PLP-dependent aspartate aminotransferase-like (Major domain)"/>
    <property type="match status" value="1"/>
</dbReference>
<evidence type="ECO:0000313" key="7">
    <source>
        <dbReference type="Proteomes" id="UP000177187"/>
    </source>
</evidence>
<dbReference type="Pfam" id="PF01053">
    <property type="entry name" value="Cys_Met_Meta_PP"/>
    <property type="match status" value="1"/>
</dbReference>
<dbReference type="InterPro" id="IPR015424">
    <property type="entry name" value="PyrdxlP-dep_Trfase"/>
</dbReference>
<dbReference type="PANTHER" id="PTHR11808:SF80">
    <property type="entry name" value="CYSTATHIONINE GAMMA-LYASE"/>
    <property type="match status" value="1"/>
</dbReference>
<dbReference type="CDD" id="cd00614">
    <property type="entry name" value="CGS_like"/>
    <property type="match status" value="1"/>
</dbReference>
<dbReference type="GO" id="GO:0030170">
    <property type="term" value="F:pyridoxal phosphate binding"/>
    <property type="evidence" value="ECO:0007669"/>
    <property type="project" value="InterPro"/>
</dbReference>
<dbReference type="InterPro" id="IPR000277">
    <property type="entry name" value="Cys/Met-Metab_PyrdxlP-dep_enz"/>
</dbReference>
<evidence type="ECO:0000256" key="2">
    <source>
        <dbReference type="ARBA" id="ARBA00022898"/>
    </source>
</evidence>
<reference evidence="6 7" key="1">
    <citation type="journal article" date="2016" name="Nat. Commun.">
        <title>Thousands of microbial genomes shed light on interconnected biogeochemical processes in an aquifer system.</title>
        <authorList>
            <person name="Anantharaman K."/>
            <person name="Brown C.T."/>
            <person name="Hug L.A."/>
            <person name="Sharon I."/>
            <person name="Castelle C.J."/>
            <person name="Probst A.J."/>
            <person name="Thomas B.C."/>
            <person name="Singh A."/>
            <person name="Wilkins M.J."/>
            <person name="Karaoz U."/>
            <person name="Brodie E.L."/>
            <person name="Williams K.H."/>
            <person name="Hubbard S.S."/>
            <person name="Banfield J.F."/>
        </authorList>
    </citation>
    <scope>NUCLEOTIDE SEQUENCE [LARGE SCALE GENOMIC DNA]</scope>
</reference>
<dbReference type="AlphaFoldDB" id="A0A1F5FJ39"/>
<evidence type="ECO:0000256" key="1">
    <source>
        <dbReference type="ARBA" id="ARBA00001933"/>
    </source>
</evidence>
<dbReference type="SUPFAM" id="SSF53383">
    <property type="entry name" value="PLP-dependent transferases"/>
    <property type="match status" value="1"/>
</dbReference>
<dbReference type="STRING" id="1817816.A2Y64_01060"/>
<evidence type="ECO:0000313" key="6">
    <source>
        <dbReference type="EMBL" id="OGD79636.1"/>
    </source>
</evidence>
<evidence type="ECO:0000256" key="4">
    <source>
        <dbReference type="RuleBase" id="RU362118"/>
    </source>
</evidence>
<dbReference type="GO" id="GO:0016846">
    <property type="term" value="F:carbon-sulfur lyase activity"/>
    <property type="evidence" value="ECO:0007669"/>
    <property type="project" value="TreeGrafter"/>
</dbReference>
<dbReference type="GO" id="GO:0009086">
    <property type="term" value="P:methionine biosynthetic process"/>
    <property type="evidence" value="ECO:0007669"/>
    <property type="project" value="UniProtKB-ARBA"/>
</dbReference>
<comment type="cofactor">
    <cofactor evidence="1 4">
        <name>pyridoxal 5'-phosphate</name>
        <dbReference type="ChEBI" id="CHEBI:597326"/>
    </cofactor>
</comment>
<dbReference type="PROSITE" id="PS00868">
    <property type="entry name" value="CYS_MET_METAB_PP"/>
    <property type="match status" value="1"/>
</dbReference>
<protein>
    <submittedName>
        <fullName evidence="6">Methionine gamma-lyase</fullName>
    </submittedName>
</protein>
<sequence length="394" mass="42017">MADPPMRPGRGTRFVHGGDEHDPHTGAVSTPIYQVSTFAFKSAEHGAACFAGEEEGYIYSRLDNPTIKVFEKKLAYLEGADEGLAFASGMAAIHNLICHAAHGGHVVSGNAVYGGTFALFEHLAPQLGIDVSFVDTTDPGNIERAMRPDTRLVFVETPANPTLAVTDIAAAAELAHSRGALLAVDNTFSTPYLQRPLEHGADVALHSCTKYIGGHGDAVAGAYCGPREFMNESRDWRTDIGGVISPLQCWLLLRGLKTLHLRVERSQANAMALARFLEGHPKVERVRYPGLESHPQYAVGKKQMQGPGGILSFDVAGGVEAGARLINSVRLMTVAVSLGDCATLIEHPASMTHSTMSPEAQARYGITPGLVRIAAGIEDADDLLADLDQALAKM</sequence>
<dbReference type="Gene3D" id="3.90.1150.10">
    <property type="entry name" value="Aspartate Aminotransferase, domain 1"/>
    <property type="match status" value="1"/>
</dbReference>
<dbReference type="InterPro" id="IPR015421">
    <property type="entry name" value="PyrdxlP-dep_Trfase_major"/>
</dbReference>
<dbReference type="FunFam" id="3.40.640.10:FF:000046">
    <property type="entry name" value="Cystathionine gamma-lyase"/>
    <property type="match status" value="1"/>
</dbReference>
<accession>A0A1F5FJ39</accession>
<keyword evidence="2 3" id="KW-0663">Pyridoxal phosphate</keyword>
<dbReference type="PANTHER" id="PTHR11808">
    <property type="entry name" value="TRANS-SULFURATION ENZYME FAMILY MEMBER"/>
    <property type="match status" value="1"/>
</dbReference>
<keyword evidence="6" id="KW-0456">Lyase</keyword>
<proteinExistence type="inferred from homology"/>
<gene>
    <name evidence="6" type="ORF">A2Y64_01060</name>
</gene>
<dbReference type="InterPro" id="IPR015422">
    <property type="entry name" value="PyrdxlP-dep_Trfase_small"/>
</dbReference>
<dbReference type="EMBL" id="MFAF01000005">
    <property type="protein sequence ID" value="OGD79636.1"/>
    <property type="molecule type" value="Genomic_DNA"/>
</dbReference>